<dbReference type="GeneID" id="109003931"/>
<dbReference type="PRINTS" id="PR01217">
    <property type="entry name" value="PRICHEXTENSN"/>
</dbReference>
<evidence type="ECO:0000313" key="2">
    <source>
        <dbReference type="Proteomes" id="UP000235220"/>
    </source>
</evidence>
<organism evidence="2 3">
    <name type="scientific">Juglans regia</name>
    <name type="common">English walnut</name>
    <dbReference type="NCBI Taxonomy" id="51240"/>
    <lineage>
        <taxon>Eukaryota</taxon>
        <taxon>Viridiplantae</taxon>
        <taxon>Streptophyta</taxon>
        <taxon>Embryophyta</taxon>
        <taxon>Tracheophyta</taxon>
        <taxon>Spermatophyta</taxon>
        <taxon>Magnoliopsida</taxon>
        <taxon>eudicotyledons</taxon>
        <taxon>Gunneridae</taxon>
        <taxon>Pentapetalae</taxon>
        <taxon>rosids</taxon>
        <taxon>fabids</taxon>
        <taxon>Fagales</taxon>
        <taxon>Juglandaceae</taxon>
        <taxon>Juglans</taxon>
    </lineage>
</organism>
<accession>A0A2I4G1P9</accession>
<feature type="compositionally biased region" description="Pro residues" evidence="1">
    <location>
        <begin position="16"/>
        <end position="25"/>
    </location>
</feature>
<feature type="compositionally biased region" description="Low complexity" evidence="1">
    <location>
        <begin position="26"/>
        <end position="36"/>
    </location>
</feature>
<proteinExistence type="predicted"/>
<reference evidence="3" key="1">
    <citation type="submission" date="2025-08" db="UniProtKB">
        <authorList>
            <consortium name="RefSeq"/>
        </authorList>
    </citation>
    <scope>IDENTIFICATION</scope>
    <source>
        <tissue evidence="3">Leaves</tissue>
    </source>
</reference>
<keyword evidence="2" id="KW-1185">Reference proteome</keyword>
<feature type="compositionally biased region" description="Low complexity" evidence="1">
    <location>
        <begin position="75"/>
        <end position="91"/>
    </location>
</feature>
<dbReference type="RefSeq" id="XP_018837827.1">
    <property type="nucleotide sequence ID" value="XM_018982282.1"/>
</dbReference>
<dbReference type="KEGG" id="jre:109003931"/>
<feature type="region of interest" description="Disordered" evidence="1">
    <location>
        <begin position="176"/>
        <end position="200"/>
    </location>
</feature>
<evidence type="ECO:0000313" key="3">
    <source>
        <dbReference type="RefSeq" id="XP_018837827.1"/>
    </source>
</evidence>
<sequence>MGSPTALNSPTAPNSPTVPSPPPTTSSPTALGSPNASSPPPATGSPTESSPPSVTGSPTASGSPIAPRSPPATGSPTTLNSPNTLSSSTVSSPPPMTNSPIPPCPPPKMGFALLGALLYSGLSLTAHHGRHSACHLAAGSPELHGLSSPRGSSTRDLNYLGLNCTWLYHLEISSTRDPSDQVKYPRASKAKSLDSPRHKG</sequence>
<dbReference type="AlphaFoldDB" id="A0A2I4G1P9"/>
<gene>
    <name evidence="3" type="primary">LOC109003931</name>
</gene>
<protein>
    <submittedName>
        <fullName evidence="3">Proline-rich receptor-like protein kinase PERK2</fullName>
    </submittedName>
</protein>
<name>A0A2I4G1P9_JUGRE</name>
<feature type="region of interest" description="Disordered" evidence="1">
    <location>
        <begin position="1"/>
        <end position="103"/>
    </location>
</feature>
<dbReference type="Proteomes" id="UP000235220">
    <property type="component" value="Chromosome 13"/>
</dbReference>
<dbReference type="Gramene" id="Jr13_22530_p1">
    <property type="protein sequence ID" value="cds.Jr13_22530_p1"/>
    <property type="gene ID" value="Jr13_22530"/>
</dbReference>
<evidence type="ECO:0000256" key="1">
    <source>
        <dbReference type="SAM" id="MobiDB-lite"/>
    </source>
</evidence>
<feature type="compositionally biased region" description="Basic and acidic residues" evidence="1">
    <location>
        <begin position="191"/>
        <end position="200"/>
    </location>
</feature>
<feature type="compositionally biased region" description="Low complexity" evidence="1">
    <location>
        <begin position="44"/>
        <end position="64"/>
    </location>
</feature>
<feature type="compositionally biased region" description="Pro residues" evidence="1">
    <location>
        <begin position="92"/>
        <end position="103"/>
    </location>
</feature>